<dbReference type="InParanoid" id="G0NKS0"/>
<dbReference type="HOGENOM" id="CLU_3417422_0_0_1"/>
<reference evidence="2" key="1">
    <citation type="submission" date="2011-07" db="EMBL/GenBank/DDBJ databases">
        <authorList>
            <consortium name="Caenorhabditis brenneri Sequencing and Analysis Consortium"/>
            <person name="Wilson R.K."/>
        </authorList>
    </citation>
    <scope>NUCLEOTIDE SEQUENCE [LARGE SCALE GENOMIC DNA]</scope>
    <source>
        <strain evidence="2">PB2801</strain>
    </source>
</reference>
<dbReference type="EMBL" id="GL379902">
    <property type="protein sequence ID" value="EGT33137.1"/>
    <property type="molecule type" value="Genomic_DNA"/>
</dbReference>
<evidence type="ECO:0000313" key="1">
    <source>
        <dbReference type="EMBL" id="EGT33137.1"/>
    </source>
</evidence>
<name>G0NKS0_CAEBE</name>
<dbReference type="Proteomes" id="UP000008068">
    <property type="component" value="Unassembled WGS sequence"/>
</dbReference>
<dbReference type="AlphaFoldDB" id="G0NKS0"/>
<protein>
    <submittedName>
        <fullName evidence="1">Uncharacterized protein</fullName>
    </submittedName>
</protein>
<gene>
    <name evidence="1" type="ORF">CAEBREN_23656</name>
</gene>
<proteinExistence type="predicted"/>
<organism evidence="2">
    <name type="scientific">Caenorhabditis brenneri</name>
    <name type="common">Nematode worm</name>
    <dbReference type="NCBI Taxonomy" id="135651"/>
    <lineage>
        <taxon>Eukaryota</taxon>
        <taxon>Metazoa</taxon>
        <taxon>Ecdysozoa</taxon>
        <taxon>Nematoda</taxon>
        <taxon>Chromadorea</taxon>
        <taxon>Rhabditida</taxon>
        <taxon>Rhabditina</taxon>
        <taxon>Rhabditomorpha</taxon>
        <taxon>Rhabditoidea</taxon>
        <taxon>Rhabditidae</taxon>
        <taxon>Peloderinae</taxon>
        <taxon>Caenorhabditis</taxon>
    </lineage>
</organism>
<evidence type="ECO:0000313" key="2">
    <source>
        <dbReference type="Proteomes" id="UP000008068"/>
    </source>
</evidence>
<accession>G0NKS0</accession>
<sequence>MFQCGWFSLLHWRFRDILTTWKILRI</sequence>
<keyword evidence="2" id="KW-1185">Reference proteome</keyword>